<dbReference type="RefSeq" id="WP_066060500.1">
    <property type="nucleotide sequence ID" value="NZ_CP013015.1"/>
</dbReference>
<keyword evidence="2" id="KW-0808">Transferase</keyword>
<feature type="domain" description="Glycosyltransferase subfamily 4-like N-terminal" evidence="1">
    <location>
        <begin position="101"/>
        <end position="225"/>
    </location>
</feature>
<dbReference type="SUPFAM" id="SSF53756">
    <property type="entry name" value="UDP-Glycosyltransferase/glycogen phosphorylase"/>
    <property type="match status" value="1"/>
</dbReference>
<organism evidence="2 3">
    <name type="scientific">Desulfofervidus auxilii</name>
    <dbReference type="NCBI Taxonomy" id="1621989"/>
    <lineage>
        <taxon>Bacteria</taxon>
        <taxon>Pseudomonadati</taxon>
        <taxon>Thermodesulfobacteriota</taxon>
        <taxon>Candidatus Desulfofervidia</taxon>
        <taxon>Candidatus Desulfofervidales</taxon>
        <taxon>Candidatus Desulfofervidaceae</taxon>
        <taxon>Candidatus Desulfofervidus</taxon>
    </lineage>
</organism>
<evidence type="ECO:0000313" key="3">
    <source>
        <dbReference type="Proteomes" id="UP000070560"/>
    </source>
</evidence>
<evidence type="ECO:0000313" key="2">
    <source>
        <dbReference type="EMBL" id="AMM40205.1"/>
    </source>
</evidence>
<dbReference type="OrthoDB" id="7366221at2"/>
<dbReference type="AlphaFoldDB" id="A0A7U4QJ09"/>
<dbReference type="InterPro" id="IPR028098">
    <property type="entry name" value="Glyco_trans_4-like_N"/>
</dbReference>
<name>A0A7U4QJ09_DESA2</name>
<dbReference type="Pfam" id="PF13439">
    <property type="entry name" value="Glyco_transf_4"/>
    <property type="match status" value="1"/>
</dbReference>
<gene>
    <name evidence="2" type="ORF">HS1_000399</name>
</gene>
<accession>A0A7U4QJ09</accession>
<dbReference type="Proteomes" id="UP000070560">
    <property type="component" value="Chromosome"/>
</dbReference>
<dbReference type="KEGG" id="daw:HS1_000399"/>
<dbReference type="Gene3D" id="3.40.50.2000">
    <property type="entry name" value="Glycogen Phosphorylase B"/>
    <property type="match status" value="2"/>
</dbReference>
<dbReference type="PANTHER" id="PTHR12526">
    <property type="entry name" value="GLYCOSYLTRANSFERASE"/>
    <property type="match status" value="1"/>
</dbReference>
<dbReference type="GO" id="GO:0016757">
    <property type="term" value="F:glycosyltransferase activity"/>
    <property type="evidence" value="ECO:0007669"/>
    <property type="project" value="UniProtKB-ARBA"/>
</dbReference>
<keyword evidence="3" id="KW-1185">Reference proteome</keyword>
<proteinExistence type="predicted"/>
<sequence length="424" mass="48692">MKKILIISYYYPPLNDVGGLRALAFSKYLPEFGWQPYVLSVKNPDKGWCTLGNSKPPDRVKVYYTWSLINLTRATGKLNGLLAKILHPFGINLNKPLIRDLFCIPDQFIGWIPLTFIKALNLIRKNNIDIIYVSCKPFSSAIIGALLKYVTKKPLVLDFRDPVSPLFSRHDGCYKHLPTFQLTKRMEEIILQNTDKFIVVTKETKELYLSNFPVLNNKIHVIYNGFMEEYFSLNPEPFEKFTIVYSGNFYAGIIPPDPFFKALQVIINENNSLKDEIQFLYVGKNADWLKTMVKKYNLHDVVKVTGYVSRPKSIEYIFKSSILLLRIVPAMISTKLFEGLAAGLPILALINKGEVEQIIKTYSKTPYYIVKPDDILGIAQAIKDAYKKWQNGKLEKKKNPAFYRDFSKKNLTAKFVEILNKLSG</sequence>
<dbReference type="EMBL" id="CP013015">
    <property type="protein sequence ID" value="AMM40205.1"/>
    <property type="molecule type" value="Genomic_DNA"/>
</dbReference>
<reference evidence="2 3" key="1">
    <citation type="submission" date="2015-10" db="EMBL/GenBank/DDBJ databases">
        <title>Candidatus Desulfofervidus auxilii, a hydrogenotrophic sulfate-reducing bacterium involved in the thermophilic anaerobic oxidation of methane.</title>
        <authorList>
            <person name="Krukenberg V."/>
            <person name="Richter M."/>
            <person name="Wegener G."/>
        </authorList>
    </citation>
    <scope>NUCLEOTIDE SEQUENCE [LARGE SCALE GENOMIC DNA]</scope>
    <source>
        <strain evidence="2 3">HS1</strain>
    </source>
</reference>
<dbReference type="Pfam" id="PF13692">
    <property type="entry name" value="Glyco_trans_1_4"/>
    <property type="match status" value="1"/>
</dbReference>
<protein>
    <submittedName>
        <fullName evidence="2">Group 1 glycosyl transferase</fullName>
    </submittedName>
</protein>
<evidence type="ECO:0000259" key="1">
    <source>
        <dbReference type="Pfam" id="PF13439"/>
    </source>
</evidence>